<dbReference type="PANTHER" id="PTHR33164:SF89">
    <property type="entry name" value="MARR FAMILY REGULATORY PROTEIN"/>
    <property type="match status" value="1"/>
</dbReference>
<dbReference type="SMART" id="SM00347">
    <property type="entry name" value="HTH_MARR"/>
    <property type="match status" value="1"/>
</dbReference>
<proteinExistence type="predicted"/>
<name>A0A2P7QMN9_9GAMM</name>
<dbReference type="SUPFAM" id="SSF46785">
    <property type="entry name" value="Winged helix' DNA-binding domain"/>
    <property type="match status" value="1"/>
</dbReference>
<dbReference type="PROSITE" id="PS50995">
    <property type="entry name" value="HTH_MARR_2"/>
    <property type="match status" value="1"/>
</dbReference>
<keyword evidence="3" id="KW-1185">Reference proteome</keyword>
<dbReference type="InterPro" id="IPR036388">
    <property type="entry name" value="WH-like_DNA-bd_sf"/>
</dbReference>
<dbReference type="InterPro" id="IPR000835">
    <property type="entry name" value="HTH_MarR-typ"/>
</dbReference>
<dbReference type="InterPro" id="IPR036390">
    <property type="entry name" value="WH_DNA-bd_sf"/>
</dbReference>
<dbReference type="Gene3D" id="1.10.10.10">
    <property type="entry name" value="Winged helix-like DNA-binding domain superfamily/Winged helix DNA-binding domain"/>
    <property type="match status" value="1"/>
</dbReference>
<comment type="caution">
    <text evidence="2">The sequence shown here is derived from an EMBL/GenBank/DDBJ whole genome shotgun (WGS) entry which is preliminary data.</text>
</comment>
<dbReference type="PRINTS" id="PR00598">
    <property type="entry name" value="HTHMARR"/>
</dbReference>
<dbReference type="PANTHER" id="PTHR33164">
    <property type="entry name" value="TRANSCRIPTIONAL REGULATOR, MARR FAMILY"/>
    <property type="match status" value="1"/>
</dbReference>
<evidence type="ECO:0000259" key="1">
    <source>
        <dbReference type="PROSITE" id="PS50995"/>
    </source>
</evidence>
<dbReference type="Proteomes" id="UP000242181">
    <property type="component" value="Unassembled WGS sequence"/>
</dbReference>
<dbReference type="OrthoDB" id="7502947at2"/>
<dbReference type="GO" id="GO:0003700">
    <property type="term" value="F:DNA-binding transcription factor activity"/>
    <property type="evidence" value="ECO:0007669"/>
    <property type="project" value="InterPro"/>
</dbReference>
<evidence type="ECO:0000313" key="3">
    <source>
        <dbReference type="Proteomes" id="UP000242181"/>
    </source>
</evidence>
<feature type="domain" description="HTH marR-type" evidence="1">
    <location>
        <begin position="4"/>
        <end position="136"/>
    </location>
</feature>
<reference evidence="2 3" key="1">
    <citation type="submission" date="2018-03" db="EMBL/GenBank/DDBJ databases">
        <title>The draft genome of Zobellella taiwanensis JCM 13381.</title>
        <authorList>
            <person name="Liu L."/>
            <person name="Li L."/>
            <person name="Wang T."/>
            <person name="Zhang X."/>
            <person name="Liang L."/>
        </authorList>
    </citation>
    <scope>NUCLEOTIDE SEQUENCE [LARGE SCALE GENOMIC DNA]</scope>
    <source>
        <strain evidence="2 3">JCM 13381</strain>
    </source>
</reference>
<organism evidence="2 3">
    <name type="scientific">Zobellella taiwanensis</name>
    <dbReference type="NCBI Taxonomy" id="347535"/>
    <lineage>
        <taxon>Bacteria</taxon>
        <taxon>Pseudomonadati</taxon>
        <taxon>Pseudomonadota</taxon>
        <taxon>Gammaproteobacteria</taxon>
        <taxon>Aeromonadales</taxon>
        <taxon>Aeromonadaceae</taxon>
        <taxon>Zobellella</taxon>
    </lineage>
</organism>
<dbReference type="InterPro" id="IPR039422">
    <property type="entry name" value="MarR/SlyA-like"/>
</dbReference>
<dbReference type="EMBL" id="PXYH01000019">
    <property type="protein sequence ID" value="PSJ39227.1"/>
    <property type="molecule type" value="Genomic_DNA"/>
</dbReference>
<dbReference type="AlphaFoldDB" id="A0A2P7QMN9"/>
<gene>
    <name evidence="2" type="ORF">C7I36_13005</name>
</gene>
<sequence>MEKHEEVLVALRQIIRAIDLHSRQLSKASGLTGPQLLLMQAISEHGDITMRKLAQATNMSQATATTIIDRLEQKQLVRRERSLTDKRKVHAVLTDEGKVKLKTAPRPLQESFIQRFQALEAWEQNLLLSSVQRISSMMNAHELDVAPLLQVGSLVQEEKY</sequence>
<dbReference type="RefSeq" id="WP_106454131.1">
    <property type="nucleotide sequence ID" value="NZ_PXYH01000019.1"/>
</dbReference>
<protein>
    <submittedName>
        <fullName evidence="2">MarR family transcriptional regulator</fullName>
    </submittedName>
</protein>
<dbReference type="GO" id="GO:0006950">
    <property type="term" value="P:response to stress"/>
    <property type="evidence" value="ECO:0007669"/>
    <property type="project" value="TreeGrafter"/>
</dbReference>
<evidence type="ECO:0000313" key="2">
    <source>
        <dbReference type="EMBL" id="PSJ39227.1"/>
    </source>
</evidence>
<dbReference type="Pfam" id="PF01047">
    <property type="entry name" value="MarR"/>
    <property type="match status" value="1"/>
</dbReference>
<accession>A0A2P7QMN9</accession>